<feature type="domain" description="6-phosphogluconate dehydrogenase NADP-binding" evidence="4">
    <location>
        <begin position="6"/>
        <end position="165"/>
    </location>
</feature>
<feature type="domain" description="3-hydroxyisobutyrate dehydrogenase-like NAD-binding" evidence="5">
    <location>
        <begin position="168"/>
        <end position="279"/>
    </location>
</feature>
<sequence length="301" mass="31685">MARPVIGFIGVGLMGHGMAKNIVEKGYPLVVMAHRNRAPVDDLVGRGAQEAATPRELAERCDILHICVSGSPQVEAVMRGDDGILAGARPGLTVIDCSTSNPVSTLGLAADCAAAGIAFADAPLSRTPKEAEAGTLDTMVGADAETFARIRPVLACWAGVIIHLGPVGSGHKMKLINNFIAMGYAALYSEALALARKAGLSADQVDSVIRPGRMANGFYETFMKWTLERDENAHLFTITNAHKDMRYLSDLATSVGGVNPVQSAVRNSFAAMEAAGEGSRYVPMLADFIAGMNGLDRNDGN</sequence>
<dbReference type="SUPFAM" id="SSF48179">
    <property type="entry name" value="6-phosphogluconate dehydrogenase C-terminal domain-like"/>
    <property type="match status" value="1"/>
</dbReference>
<dbReference type="Gene3D" id="1.10.1040.10">
    <property type="entry name" value="N-(1-d-carboxylethyl)-l-norvaline Dehydrogenase, domain 2"/>
    <property type="match status" value="1"/>
</dbReference>
<dbReference type="InterPro" id="IPR015815">
    <property type="entry name" value="HIBADH-related"/>
</dbReference>
<dbReference type="InterPro" id="IPR006115">
    <property type="entry name" value="6PGDH_NADP-bd"/>
</dbReference>
<organism evidence="6 7">
    <name type="scientific">Zhengella mangrovi</name>
    <dbReference type="NCBI Taxonomy" id="1982044"/>
    <lineage>
        <taxon>Bacteria</taxon>
        <taxon>Pseudomonadati</taxon>
        <taxon>Pseudomonadota</taxon>
        <taxon>Alphaproteobacteria</taxon>
        <taxon>Hyphomicrobiales</taxon>
        <taxon>Notoacmeibacteraceae</taxon>
        <taxon>Zhengella</taxon>
    </lineage>
</organism>
<gene>
    <name evidence="6" type="ORF">CSC94_21445</name>
</gene>
<dbReference type="PANTHER" id="PTHR43060">
    <property type="entry name" value="3-HYDROXYISOBUTYRATE DEHYDROGENASE-LIKE 1, MITOCHONDRIAL-RELATED"/>
    <property type="match status" value="1"/>
</dbReference>
<keyword evidence="2" id="KW-0520">NAD</keyword>
<dbReference type="InterPro" id="IPR029154">
    <property type="entry name" value="HIBADH-like_NADP-bd"/>
</dbReference>
<evidence type="ECO:0000256" key="1">
    <source>
        <dbReference type="ARBA" id="ARBA00023002"/>
    </source>
</evidence>
<keyword evidence="1" id="KW-0560">Oxidoreductase</keyword>
<feature type="active site" evidence="3">
    <location>
        <position position="174"/>
    </location>
</feature>
<evidence type="ECO:0000259" key="4">
    <source>
        <dbReference type="Pfam" id="PF03446"/>
    </source>
</evidence>
<dbReference type="OrthoDB" id="9812907at2"/>
<evidence type="ECO:0000313" key="7">
    <source>
        <dbReference type="Proteomes" id="UP000221168"/>
    </source>
</evidence>
<dbReference type="GO" id="GO:0016491">
    <property type="term" value="F:oxidoreductase activity"/>
    <property type="evidence" value="ECO:0007669"/>
    <property type="project" value="UniProtKB-KW"/>
</dbReference>
<dbReference type="PANTHER" id="PTHR43060:SF15">
    <property type="entry name" value="3-HYDROXYISOBUTYRATE DEHYDROGENASE-LIKE 1, MITOCHONDRIAL-RELATED"/>
    <property type="match status" value="1"/>
</dbReference>
<name>A0A2G1QHR9_9HYPH</name>
<dbReference type="InterPro" id="IPR036291">
    <property type="entry name" value="NAD(P)-bd_dom_sf"/>
</dbReference>
<evidence type="ECO:0000256" key="3">
    <source>
        <dbReference type="PIRSR" id="PIRSR000103-1"/>
    </source>
</evidence>
<evidence type="ECO:0000259" key="5">
    <source>
        <dbReference type="Pfam" id="PF14833"/>
    </source>
</evidence>
<dbReference type="InterPro" id="IPR008927">
    <property type="entry name" value="6-PGluconate_DH-like_C_sf"/>
</dbReference>
<dbReference type="InterPro" id="IPR013328">
    <property type="entry name" value="6PGD_dom2"/>
</dbReference>
<dbReference type="GO" id="GO:0051287">
    <property type="term" value="F:NAD binding"/>
    <property type="evidence" value="ECO:0007669"/>
    <property type="project" value="InterPro"/>
</dbReference>
<protein>
    <submittedName>
        <fullName evidence="6">3-hydroxyisobutyrate dehydrogenase</fullName>
    </submittedName>
</protein>
<dbReference type="PIRSF" id="PIRSF000103">
    <property type="entry name" value="HIBADH"/>
    <property type="match status" value="1"/>
</dbReference>
<dbReference type="RefSeq" id="WP_099308425.1">
    <property type="nucleotide sequence ID" value="NZ_PDVP01000019.1"/>
</dbReference>
<proteinExistence type="predicted"/>
<evidence type="ECO:0000313" key="6">
    <source>
        <dbReference type="EMBL" id="PHP65087.1"/>
    </source>
</evidence>
<dbReference type="GO" id="GO:0050661">
    <property type="term" value="F:NADP binding"/>
    <property type="evidence" value="ECO:0007669"/>
    <property type="project" value="InterPro"/>
</dbReference>
<dbReference type="Proteomes" id="UP000221168">
    <property type="component" value="Unassembled WGS sequence"/>
</dbReference>
<comment type="caution">
    <text evidence="6">The sequence shown here is derived from an EMBL/GenBank/DDBJ whole genome shotgun (WGS) entry which is preliminary data.</text>
</comment>
<dbReference type="EMBL" id="PDVP01000019">
    <property type="protein sequence ID" value="PHP65087.1"/>
    <property type="molecule type" value="Genomic_DNA"/>
</dbReference>
<dbReference type="SUPFAM" id="SSF51735">
    <property type="entry name" value="NAD(P)-binding Rossmann-fold domains"/>
    <property type="match status" value="1"/>
</dbReference>
<reference evidence="6 7" key="1">
    <citation type="submission" date="2017-10" db="EMBL/GenBank/DDBJ databases">
        <title>Sedimentibacterium mangrovi gen. nov., sp. nov., a novel member of family Phyllobacteriacea isolated from mangrove sediment.</title>
        <authorList>
            <person name="Liao H."/>
            <person name="Tian Y."/>
        </authorList>
    </citation>
    <scope>NUCLEOTIDE SEQUENCE [LARGE SCALE GENOMIC DNA]</scope>
    <source>
        <strain evidence="6 7">X9-2-2</strain>
    </source>
</reference>
<evidence type="ECO:0000256" key="2">
    <source>
        <dbReference type="ARBA" id="ARBA00023027"/>
    </source>
</evidence>
<dbReference type="AlphaFoldDB" id="A0A2G1QHR9"/>
<dbReference type="Pfam" id="PF03446">
    <property type="entry name" value="NAD_binding_2"/>
    <property type="match status" value="1"/>
</dbReference>
<keyword evidence="7" id="KW-1185">Reference proteome</keyword>
<dbReference type="Pfam" id="PF14833">
    <property type="entry name" value="NAD_binding_11"/>
    <property type="match status" value="1"/>
</dbReference>
<accession>A0A2G1QHR9</accession>
<dbReference type="Gene3D" id="3.40.50.720">
    <property type="entry name" value="NAD(P)-binding Rossmann-like Domain"/>
    <property type="match status" value="1"/>
</dbReference>